<feature type="transmembrane region" description="Helical" evidence="5">
    <location>
        <begin position="115"/>
        <end position="137"/>
    </location>
</feature>
<dbReference type="EMBL" id="WERV01000001">
    <property type="protein sequence ID" value="MDV7714373.1"/>
    <property type="molecule type" value="Genomic_DNA"/>
</dbReference>
<reference evidence="6" key="2">
    <citation type="submission" date="2019-10" db="EMBL/GenBank/DDBJ databases">
        <title>Malate fermentation in French cider.</title>
        <authorList>
            <person name="Cousin F.J."/>
            <person name="Medina Fernandez S."/>
            <person name="Misery B."/>
            <person name="Laplace J.-M."/>
            <person name="Cretenet M."/>
        </authorList>
    </citation>
    <scope>NUCLEOTIDE SEQUENCE</scope>
    <source>
        <strain evidence="6">UCMA15129</strain>
    </source>
</reference>
<sequence length="278" mass="31442">MNNNSFNLAYRDRGTWLDRASGATKLLAFIFLSGISMIVLDTRFLIFLVILSLIVLKISRVKFSEVSFLIKLVVFFMIINLLMIYVLAPGYGAQLYHSKDIIFGSGPYALTKQELLYLVNISLEYFVAVPLALIFLLTTNPSEFASGLNRIGISYKISYAVSLALRYIPDVTKEYQQISLSQQARGNEISKKAGFFKRLRGAAAILVPLLLSSIDRIESVSQAMELRRFGAKKKRSWYFAEQLKAVDWLVLFIVLLIMFGGVILLVVNGGRFWNPFIH</sequence>
<keyword evidence="3 5" id="KW-1133">Transmembrane helix</keyword>
<gene>
    <name evidence="6" type="ORF">GA838_01065</name>
    <name evidence="7" type="ORF">OENI_1570</name>
</gene>
<evidence type="ECO:0000256" key="5">
    <source>
        <dbReference type="SAM" id="Phobius"/>
    </source>
</evidence>
<evidence type="ECO:0000256" key="1">
    <source>
        <dbReference type="ARBA" id="ARBA00004141"/>
    </source>
</evidence>
<evidence type="ECO:0000313" key="8">
    <source>
        <dbReference type="Proteomes" id="UP000294726"/>
    </source>
</evidence>
<dbReference type="PANTHER" id="PTHR33514">
    <property type="entry name" value="PROTEIN ABCI12, CHLOROPLASTIC"/>
    <property type="match status" value="1"/>
</dbReference>
<keyword evidence="4 5" id="KW-0472">Membrane</keyword>
<dbReference type="Proteomes" id="UP000294726">
    <property type="component" value="Chromosome"/>
</dbReference>
<dbReference type="Pfam" id="PF02361">
    <property type="entry name" value="CbiQ"/>
    <property type="match status" value="1"/>
</dbReference>
<organism evidence="6 9">
    <name type="scientific">Oenococcus oeni</name>
    <name type="common">Leuconostoc oenos</name>
    <dbReference type="NCBI Taxonomy" id="1247"/>
    <lineage>
        <taxon>Bacteria</taxon>
        <taxon>Bacillati</taxon>
        <taxon>Bacillota</taxon>
        <taxon>Bacilli</taxon>
        <taxon>Lactobacillales</taxon>
        <taxon>Lactobacillaceae</taxon>
        <taxon>Oenococcus</taxon>
    </lineage>
</organism>
<dbReference type="EMBL" id="LR031358">
    <property type="protein sequence ID" value="VDB98891.1"/>
    <property type="molecule type" value="Genomic_DNA"/>
</dbReference>
<evidence type="ECO:0000256" key="3">
    <source>
        <dbReference type="ARBA" id="ARBA00022989"/>
    </source>
</evidence>
<dbReference type="Proteomes" id="UP001281024">
    <property type="component" value="Unassembled WGS sequence"/>
</dbReference>
<reference evidence="7 8" key="1">
    <citation type="submission" date="2018-08" db="EMBL/GenBank/DDBJ databases">
        <authorList>
            <person name="Lorentzen P. G. S. M."/>
        </authorList>
    </citation>
    <scope>NUCLEOTIDE SEQUENCE [LARGE SCALE GENOMIC DNA]</scope>
    <source>
        <strain evidence="7 8">CRBO_1381</strain>
    </source>
</reference>
<comment type="subcellular location">
    <subcellularLocation>
        <location evidence="1">Membrane</location>
        <topology evidence="1">Multi-pass membrane protein</topology>
    </subcellularLocation>
</comment>
<evidence type="ECO:0000313" key="9">
    <source>
        <dbReference type="Proteomes" id="UP001281024"/>
    </source>
</evidence>
<name>A0A483BEE5_OENOE</name>
<feature type="transmembrane region" description="Helical" evidence="5">
    <location>
        <begin position="26"/>
        <end position="56"/>
    </location>
</feature>
<dbReference type="CDD" id="cd16914">
    <property type="entry name" value="EcfT"/>
    <property type="match status" value="1"/>
</dbReference>
<keyword evidence="2 5" id="KW-0812">Transmembrane</keyword>
<evidence type="ECO:0000256" key="2">
    <source>
        <dbReference type="ARBA" id="ARBA00022692"/>
    </source>
</evidence>
<protein>
    <submittedName>
        <fullName evidence="6">Energy-coupling factor transporter transmembrane protein EcfT</fullName>
    </submittedName>
    <submittedName>
        <fullName evidence="7">Transmembrane component MtsC of energizing module of methionine-regulated ECF transporter (MtsC)</fullName>
    </submittedName>
</protein>
<dbReference type="GO" id="GO:0005886">
    <property type="term" value="C:plasma membrane"/>
    <property type="evidence" value="ECO:0007669"/>
    <property type="project" value="UniProtKB-ARBA"/>
</dbReference>
<evidence type="ECO:0000256" key="4">
    <source>
        <dbReference type="ARBA" id="ARBA00023136"/>
    </source>
</evidence>
<accession>A0A483BEE5</accession>
<evidence type="ECO:0000313" key="7">
    <source>
        <dbReference type="EMBL" id="VDB98891.1"/>
    </source>
</evidence>
<proteinExistence type="predicted"/>
<dbReference type="AlphaFoldDB" id="A0A483BEE5"/>
<dbReference type="InterPro" id="IPR003339">
    <property type="entry name" value="ABC/ECF_trnsptr_transmembrane"/>
</dbReference>
<feature type="transmembrane region" description="Helical" evidence="5">
    <location>
        <begin position="245"/>
        <end position="267"/>
    </location>
</feature>
<feature type="transmembrane region" description="Helical" evidence="5">
    <location>
        <begin position="68"/>
        <end position="88"/>
    </location>
</feature>
<dbReference type="PANTHER" id="PTHR33514:SF1">
    <property type="entry name" value="ABC TRANSPORTER PERMEASE"/>
    <property type="match status" value="1"/>
</dbReference>
<evidence type="ECO:0000313" key="6">
    <source>
        <dbReference type="EMBL" id="MDV7714373.1"/>
    </source>
</evidence>
<dbReference type="RefSeq" id="WP_032817838.1">
    <property type="nucleotide sequence ID" value="NZ_LR031358.1"/>
</dbReference>